<accession>A0AAD4W808</accession>
<proteinExistence type="predicted"/>
<dbReference type="PANTHER" id="PTHR47481">
    <property type="match status" value="1"/>
</dbReference>
<dbReference type="AlphaFoldDB" id="A0AAD4W808"/>
<gene>
    <name evidence="1" type="ORF">L3X38_016530</name>
</gene>
<name>A0AAD4W808_PRUDU</name>
<sequence length="96" mass="10712">MHCENKPVSQYLQDVKVITDEFAIIDVPLSDDDLLLYILNGVRSEFKEIVAVVRSHDTSISFENLHDKLVEHEAALTRADATVATPIITANVSQSF</sequence>
<evidence type="ECO:0000313" key="2">
    <source>
        <dbReference type="Proteomes" id="UP001054821"/>
    </source>
</evidence>
<dbReference type="Proteomes" id="UP001054821">
    <property type="component" value="Chromosome 3"/>
</dbReference>
<dbReference type="EMBL" id="JAJFAZ020000003">
    <property type="protein sequence ID" value="KAI5337261.1"/>
    <property type="molecule type" value="Genomic_DNA"/>
</dbReference>
<reference evidence="1 2" key="1">
    <citation type="journal article" date="2022" name="G3 (Bethesda)">
        <title>Whole-genome sequence and methylome profiling of the almond [Prunus dulcis (Mill.) D.A. Webb] cultivar 'Nonpareil'.</title>
        <authorList>
            <person name="D'Amico-Willman K.M."/>
            <person name="Ouma W.Z."/>
            <person name="Meulia T."/>
            <person name="Sideli G.M."/>
            <person name="Gradziel T.M."/>
            <person name="Fresnedo-Ramirez J."/>
        </authorList>
    </citation>
    <scope>NUCLEOTIDE SEQUENCE [LARGE SCALE GENOMIC DNA]</scope>
    <source>
        <strain evidence="1">Clone GOH B32 T37-40</strain>
    </source>
</reference>
<dbReference type="PANTHER" id="PTHR47481:SF22">
    <property type="entry name" value="RETROTRANSPOSON GAG DOMAIN-CONTAINING PROTEIN"/>
    <property type="match status" value="1"/>
</dbReference>
<keyword evidence="2" id="KW-1185">Reference proteome</keyword>
<organism evidence="1 2">
    <name type="scientific">Prunus dulcis</name>
    <name type="common">Almond</name>
    <name type="synonym">Amygdalus dulcis</name>
    <dbReference type="NCBI Taxonomy" id="3755"/>
    <lineage>
        <taxon>Eukaryota</taxon>
        <taxon>Viridiplantae</taxon>
        <taxon>Streptophyta</taxon>
        <taxon>Embryophyta</taxon>
        <taxon>Tracheophyta</taxon>
        <taxon>Spermatophyta</taxon>
        <taxon>Magnoliopsida</taxon>
        <taxon>eudicotyledons</taxon>
        <taxon>Gunneridae</taxon>
        <taxon>Pentapetalae</taxon>
        <taxon>rosids</taxon>
        <taxon>fabids</taxon>
        <taxon>Rosales</taxon>
        <taxon>Rosaceae</taxon>
        <taxon>Amygdaloideae</taxon>
        <taxon>Amygdaleae</taxon>
        <taxon>Prunus</taxon>
    </lineage>
</organism>
<evidence type="ECO:0008006" key="3">
    <source>
        <dbReference type="Google" id="ProtNLM"/>
    </source>
</evidence>
<dbReference type="Pfam" id="PF14223">
    <property type="entry name" value="Retrotran_gag_2"/>
    <property type="match status" value="1"/>
</dbReference>
<comment type="caution">
    <text evidence="1">The sequence shown here is derived from an EMBL/GenBank/DDBJ whole genome shotgun (WGS) entry which is preliminary data.</text>
</comment>
<evidence type="ECO:0000313" key="1">
    <source>
        <dbReference type="EMBL" id="KAI5337261.1"/>
    </source>
</evidence>
<protein>
    <recommendedName>
        <fullName evidence="3">Retrovirus-related Pol polyprotein from transposon TNT 1-94</fullName>
    </recommendedName>
</protein>